<dbReference type="Ensembl" id="ENSPKIT00000006047.1">
    <property type="protein sequence ID" value="ENSPKIP00000025317.1"/>
    <property type="gene ID" value="ENSPKIG00000008233.1"/>
</dbReference>
<dbReference type="Proteomes" id="UP000261540">
    <property type="component" value="Unplaced"/>
</dbReference>
<dbReference type="AlphaFoldDB" id="A0A3B3S3K4"/>
<name>A0A3B3S3K4_9TELE</name>
<feature type="region of interest" description="Disordered" evidence="1">
    <location>
        <begin position="1"/>
        <end position="24"/>
    </location>
</feature>
<organism evidence="2 3">
    <name type="scientific">Paramormyrops kingsleyae</name>
    <dbReference type="NCBI Taxonomy" id="1676925"/>
    <lineage>
        <taxon>Eukaryota</taxon>
        <taxon>Metazoa</taxon>
        <taxon>Chordata</taxon>
        <taxon>Craniata</taxon>
        <taxon>Vertebrata</taxon>
        <taxon>Euteleostomi</taxon>
        <taxon>Actinopterygii</taxon>
        <taxon>Neopterygii</taxon>
        <taxon>Teleostei</taxon>
        <taxon>Osteoglossocephala</taxon>
        <taxon>Osteoglossomorpha</taxon>
        <taxon>Osteoglossiformes</taxon>
        <taxon>Mormyridae</taxon>
        <taxon>Paramormyrops</taxon>
    </lineage>
</organism>
<protein>
    <submittedName>
        <fullName evidence="2">Uncharacterized protein</fullName>
    </submittedName>
</protein>
<evidence type="ECO:0000313" key="2">
    <source>
        <dbReference type="Ensembl" id="ENSPKIP00000025317.1"/>
    </source>
</evidence>
<evidence type="ECO:0000313" key="3">
    <source>
        <dbReference type="Proteomes" id="UP000261540"/>
    </source>
</evidence>
<sequence length="102" mass="10660">MGTRQVEGTNIGINPSHLTNPRPPPSPKAFICIWDFPFQKGGGGPCICKLSGPCICKLSGPCICKLSGPCICKLSGPCICKLSGPSATLFLVPASRFVTQLV</sequence>
<keyword evidence="3" id="KW-1185">Reference proteome</keyword>
<proteinExistence type="predicted"/>
<evidence type="ECO:0000256" key="1">
    <source>
        <dbReference type="SAM" id="MobiDB-lite"/>
    </source>
</evidence>
<feature type="compositionally biased region" description="Polar residues" evidence="1">
    <location>
        <begin position="1"/>
        <end position="19"/>
    </location>
</feature>
<reference evidence="2" key="1">
    <citation type="submission" date="2025-08" db="UniProtKB">
        <authorList>
            <consortium name="Ensembl"/>
        </authorList>
    </citation>
    <scope>IDENTIFICATION</scope>
</reference>
<accession>A0A3B3S3K4</accession>
<reference evidence="2" key="2">
    <citation type="submission" date="2025-09" db="UniProtKB">
        <authorList>
            <consortium name="Ensembl"/>
        </authorList>
    </citation>
    <scope>IDENTIFICATION</scope>
</reference>